<evidence type="ECO:0000313" key="4">
    <source>
        <dbReference type="Proteomes" id="UP000002213"/>
    </source>
</evidence>
<dbReference type="HOGENOM" id="CLU_1122732_0_0_11"/>
<dbReference type="Gene3D" id="3.40.50.2020">
    <property type="match status" value="1"/>
</dbReference>
<dbReference type="PANTHER" id="PTHR47505">
    <property type="entry name" value="DNA UTILIZATION PROTEIN YHGH"/>
    <property type="match status" value="1"/>
</dbReference>
<keyword evidence="3" id="KW-0328">Glycosyltransferase</keyword>
<reference evidence="3 4" key="1">
    <citation type="journal article" date="2009" name="Stand. Genomic Sci.">
        <title>Complete genome sequence of Actinosynnema mirum type strain (101).</title>
        <authorList>
            <person name="Land M."/>
            <person name="Lapidus A."/>
            <person name="Mayilraj S."/>
            <person name="Chen F."/>
            <person name="Copeland A."/>
            <person name="Del Rio T.G."/>
            <person name="Nolan M."/>
            <person name="Lucas S."/>
            <person name="Tice H."/>
            <person name="Cheng J.F."/>
            <person name="Chertkov O."/>
            <person name="Bruce D."/>
            <person name="Goodwin L."/>
            <person name="Pitluck S."/>
            <person name="Rohde M."/>
            <person name="Goker M."/>
            <person name="Pati A."/>
            <person name="Ivanova N."/>
            <person name="Mavromatis K."/>
            <person name="Chen A."/>
            <person name="Palaniappan K."/>
            <person name="Hauser L."/>
            <person name="Chang Y.J."/>
            <person name="Jeffries C.C."/>
            <person name="Brettin T."/>
            <person name="Detter J.C."/>
            <person name="Han C."/>
            <person name="Chain P."/>
            <person name="Tindall B.J."/>
            <person name="Bristow J."/>
            <person name="Eisen J.A."/>
            <person name="Markowitz V."/>
            <person name="Hugenholtz P."/>
            <person name="Kyrpides N.C."/>
            <person name="Klenk H.P."/>
        </authorList>
    </citation>
    <scope>NUCLEOTIDE SEQUENCE [LARGE SCALE GENOMIC DNA]</scope>
    <source>
        <strain evidence="4">ATCC 29888 / DSM 43827 / JCM 3225 / NBRC 14064 / NCIMB 13271 / NRRL B-12336 / IMRU 3971 / 101</strain>
    </source>
</reference>
<sequence>MNYQLPPPAGFGNCNGCAYFASGPPQICQQCASETLEPAAPWYCRVCGQRVVTEQDRCTNRLCSDPGRQFEFNQAIAMKTGALDTAIKAHKYSGQWGWGIIFARVLLGYLARDPRAAGADLIIPMPSRPLPPGITTRKGHDHAGWIIESAATQDDRYPFRFAPPVLIKTRDTERMVSTRGYAERCTLSNDIYNALQVLDPAAVHGATVAVVDDVFTTGNTLNAVARRLREAGARAVRGLTLARAPYR</sequence>
<gene>
    <name evidence="3" type="ordered locus">Amir_5586</name>
</gene>
<evidence type="ECO:0000313" key="3">
    <source>
        <dbReference type="EMBL" id="ACU39404.1"/>
    </source>
</evidence>
<keyword evidence="4" id="KW-1185">Reference proteome</keyword>
<feature type="domain" description="Phosphoribosyltransferase" evidence="2">
    <location>
        <begin position="198"/>
        <end position="244"/>
    </location>
</feature>
<name>C6WBB3_ACTMD</name>
<organism evidence="3 4">
    <name type="scientific">Actinosynnema mirum (strain ATCC 29888 / DSM 43827 / JCM 3225 / NBRC 14064 / NCIMB 13271 / NRRL B-12336 / IMRU 3971 / 101)</name>
    <dbReference type="NCBI Taxonomy" id="446462"/>
    <lineage>
        <taxon>Bacteria</taxon>
        <taxon>Bacillati</taxon>
        <taxon>Actinomycetota</taxon>
        <taxon>Actinomycetes</taxon>
        <taxon>Pseudonocardiales</taxon>
        <taxon>Pseudonocardiaceae</taxon>
        <taxon>Actinosynnema</taxon>
    </lineage>
</organism>
<dbReference type="InterPro" id="IPR029057">
    <property type="entry name" value="PRTase-like"/>
</dbReference>
<comment type="similarity">
    <text evidence="1">Belongs to the ComF/GntX family.</text>
</comment>
<dbReference type="SUPFAM" id="SSF53271">
    <property type="entry name" value="PRTase-like"/>
    <property type="match status" value="1"/>
</dbReference>
<dbReference type="OrthoDB" id="4228832at2"/>
<dbReference type="STRING" id="446462.Amir_5586"/>
<dbReference type="AlphaFoldDB" id="C6WBB3"/>
<dbReference type="InterPro" id="IPR000836">
    <property type="entry name" value="PRTase_dom"/>
</dbReference>
<dbReference type="Pfam" id="PF00156">
    <property type="entry name" value="Pribosyltran"/>
    <property type="match status" value="1"/>
</dbReference>
<dbReference type="eggNOG" id="COG1040">
    <property type="taxonomic scope" value="Bacteria"/>
</dbReference>
<dbReference type="Proteomes" id="UP000002213">
    <property type="component" value="Chromosome"/>
</dbReference>
<dbReference type="GO" id="GO:0016757">
    <property type="term" value="F:glycosyltransferase activity"/>
    <property type="evidence" value="ECO:0007669"/>
    <property type="project" value="UniProtKB-KW"/>
</dbReference>
<evidence type="ECO:0000259" key="2">
    <source>
        <dbReference type="Pfam" id="PF00156"/>
    </source>
</evidence>
<dbReference type="InterPro" id="IPR051910">
    <property type="entry name" value="ComF/GntX_DNA_util-trans"/>
</dbReference>
<protein>
    <submittedName>
        <fullName evidence="3">Phosphoribosyltransferase</fullName>
    </submittedName>
</protein>
<accession>C6WBB3</accession>
<keyword evidence="3" id="KW-0808">Transferase</keyword>
<dbReference type="RefSeq" id="WP_015804289.1">
    <property type="nucleotide sequence ID" value="NC_013093.1"/>
</dbReference>
<dbReference type="PANTHER" id="PTHR47505:SF1">
    <property type="entry name" value="DNA UTILIZATION PROTEIN YHGH"/>
    <property type="match status" value="1"/>
</dbReference>
<dbReference type="CDD" id="cd06223">
    <property type="entry name" value="PRTases_typeI"/>
    <property type="match status" value="1"/>
</dbReference>
<proteinExistence type="inferred from homology"/>
<dbReference type="KEGG" id="ami:Amir_5586"/>
<dbReference type="EMBL" id="CP001630">
    <property type="protein sequence ID" value="ACU39404.1"/>
    <property type="molecule type" value="Genomic_DNA"/>
</dbReference>
<evidence type="ECO:0000256" key="1">
    <source>
        <dbReference type="ARBA" id="ARBA00008007"/>
    </source>
</evidence>